<name>A0A5N6R3S4_9ROSI</name>
<organism evidence="2 3">
    <name type="scientific">Carpinus fangiana</name>
    <dbReference type="NCBI Taxonomy" id="176857"/>
    <lineage>
        <taxon>Eukaryota</taxon>
        <taxon>Viridiplantae</taxon>
        <taxon>Streptophyta</taxon>
        <taxon>Embryophyta</taxon>
        <taxon>Tracheophyta</taxon>
        <taxon>Spermatophyta</taxon>
        <taxon>Magnoliopsida</taxon>
        <taxon>eudicotyledons</taxon>
        <taxon>Gunneridae</taxon>
        <taxon>Pentapetalae</taxon>
        <taxon>rosids</taxon>
        <taxon>fabids</taxon>
        <taxon>Fagales</taxon>
        <taxon>Betulaceae</taxon>
        <taxon>Carpinus</taxon>
    </lineage>
</organism>
<keyword evidence="1" id="KW-0812">Transmembrane</keyword>
<evidence type="ECO:0000313" key="2">
    <source>
        <dbReference type="EMBL" id="KAE8055506.1"/>
    </source>
</evidence>
<dbReference type="Proteomes" id="UP000327013">
    <property type="component" value="Chromosome 5"/>
</dbReference>
<dbReference type="EMBL" id="CM017325">
    <property type="protein sequence ID" value="KAE8055506.1"/>
    <property type="molecule type" value="Genomic_DNA"/>
</dbReference>
<evidence type="ECO:0000256" key="1">
    <source>
        <dbReference type="SAM" id="Phobius"/>
    </source>
</evidence>
<sequence>MRCNIDLRYGVPRAISLIFVVLPSEDNPWINQNDNLGINPIFVAVVAIVIFLAFMGSFLAGLPPFSTFTFLAPLSHSRLLSPWDTMLLDCFHTTLQALPARIIFCVPQRGQEPADPPPSDQLEVAVIENESNNTCVVEIEVIENGGS</sequence>
<keyword evidence="1" id="KW-0472">Membrane</keyword>
<proteinExistence type="predicted"/>
<accession>A0A5N6R3S4</accession>
<keyword evidence="1" id="KW-1133">Transmembrane helix</keyword>
<gene>
    <name evidence="2" type="ORF">FH972_012341</name>
</gene>
<reference evidence="2 3" key="1">
    <citation type="submission" date="2019-06" db="EMBL/GenBank/DDBJ databases">
        <title>A chromosomal-level reference genome of Carpinus fangiana (Coryloideae, Betulaceae).</title>
        <authorList>
            <person name="Yang X."/>
            <person name="Wang Z."/>
            <person name="Zhang L."/>
            <person name="Hao G."/>
            <person name="Liu J."/>
            <person name="Yang Y."/>
        </authorList>
    </citation>
    <scope>NUCLEOTIDE SEQUENCE [LARGE SCALE GENOMIC DNA]</scope>
    <source>
        <strain evidence="2">Cfa_2016G</strain>
        <tissue evidence="2">Leaf</tissue>
    </source>
</reference>
<keyword evidence="3" id="KW-1185">Reference proteome</keyword>
<dbReference type="AlphaFoldDB" id="A0A5N6R3S4"/>
<evidence type="ECO:0000313" key="3">
    <source>
        <dbReference type="Proteomes" id="UP000327013"/>
    </source>
</evidence>
<feature type="transmembrane region" description="Helical" evidence="1">
    <location>
        <begin position="41"/>
        <end position="62"/>
    </location>
</feature>
<protein>
    <submittedName>
        <fullName evidence="2">Uncharacterized protein</fullName>
    </submittedName>
</protein>